<evidence type="ECO:0000256" key="7">
    <source>
        <dbReference type="SAM" id="Phobius"/>
    </source>
</evidence>
<feature type="transmembrane region" description="Helical" evidence="7">
    <location>
        <begin position="238"/>
        <end position="263"/>
    </location>
</feature>
<feature type="transmembrane region" description="Helical" evidence="7">
    <location>
        <begin position="80"/>
        <end position="99"/>
    </location>
</feature>
<feature type="transmembrane region" description="Helical" evidence="7">
    <location>
        <begin position="158"/>
        <end position="181"/>
    </location>
</feature>
<evidence type="ECO:0000256" key="3">
    <source>
        <dbReference type="ARBA" id="ARBA00022475"/>
    </source>
</evidence>
<keyword evidence="3" id="KW-1003">Cell membrane</keyword>
<proteinExistence type="predicted"/>
<protein>
    <submittedName>
        <fullName evidence="9">Permease</fullName>
    </submittedName>
</protein>
<dbReference type="PANTHER" id="PTHR23517">
    <property type="entry name" value="RESISTANCE PROTEIN MDTM, PUTATIVE-RELATED-RELATED"/>
    <property type="match status" value="1"/>
</dbReference>
<evidence type="ECO:0000256" key="4">
    <source>
        <dbReference type="ARBA" id="ARBA00022692"/>
    </source>
</evidence>
<dbReference type="InterPro" id="IPR036259">
    <property type="entry name" value="MFS_trans_sf"/>
</dbReference>
<dbReference type="InterPro" id="IPR050171">
    <property type="entry name" value="MFS_Transporters"/>
</dbReference>
<dbReference type="Proteomes" id="UP000077355">
    <property type="component" value="Unassembled WGS sequence"/>
</dbReference>
<feature type="transmembrane region" description="Helical" evidence="7">
    <location>
        <begin position="42"/>
        <end position="68"/>
    </location>
</feature>
<dbReference type="Gene3D" id="1.20.1250.20">
    <property type="entry name" value="MFS general substrate transporter like domains"/>
    <property type="match status" value="2"/>
</dbReference>
<dbReference type="AlphaFoldDB" id="A0A168PSL9"/>
<evidence type="ECO:0000259" key="8">
    <source>
        <dbReference type="PROSITE" id="PS50850"/>
    </source>
</evidence>
<dbReference type="PRINTS" id="PR01035">
    <property type="entry name" value="TCRTETA"/>
</dbReference>
<dbReference type="InterPro" id="IPR001958">
    <property type="entry name" value="Tet-R_TetA/multi-R_MdtG-like"/>
</dbReference>
<accession>A0A168PSL9</accession>
<feature type="transmembrane region" description="Helical" evidence="7">
    <location>
        <begin position="301"/>
        <end position="323"/>
    </location>
</feature>
<gene>
    <name evidence="9" type="ORF">PBAT_08210</name>
</gene>
<feature type="transmembrane region" description="Helical" evidence="7">
    <location>
        <begin position="363"/>
        <end position="383"/>
    </location>
</feature>
<evidence type="ECO:0000313" key="9">
    <source>
        <dbReference type="EMBL" id="OAB47033.1"/>
    </source>
</evidence>
<comment type="subcellular location">
    <subcellularLocation>
        <location evidence="1">Cell membrane</location>
        <topology evidence="1">Multi-pass membrane protein</topology>
    </subcellularLocation>
</comment>
<dbReference type="GO" id="GO:0022857">
    <property type="term" value="F:transmembrane transporter activity"/>
    <property type="evidence" value="ECO:0007669"/>
    <property type="project" value="InterPro"/>
</dbReference>
<dbReference type="SUPFAM" id="SSF103473">
    <property type="entry name" value="MFS general substrate transporter"/>
    <property type="match status" value="1"/>
</dbReference>
<feature type="transmembrane region" description="Helical" evidence="7">
    <location>
        <begin position="210"/>
        <end position="232"/>
    </location>
</feature>
<feature type="domain" description="Major facilitator superfamily (MFS) profile" evidence="8">
    <location>
        <begin position="10"/>
        <end position="389"/>
    </location>
</feature>
<dbReference type="OrthoDB" id="2656695at2"/>
<evidence type="ECO:0000256" key="5">
    <source>
        <dbReference type="ARBA" id="ARBA00022989"/>
    </source>
</evidence>
<dbReference type="InterPro" id="IPR011701">
    <property type="entry name" value="MFS"/>
</dbReference>
<evidence type="ECO:0000256" key="6">
    <source>
        <dbReference type="ARBA" id="ARBA00023136"/>
    </source>
</evidence>
<dbReference type="PROSITE" id="PS50850">
    <property type="entry name" value="MFS"/>
    <property type="match status" value="1"/>
</dbReference>
<sequence length="401" mass="44426">MMRTNGLNNNVVLMVMICFFTNMGGYMILPLFPLFIEQMKFSVFAMSVIFAIFYVGKVCGGVPTGYLLKRWGGKSVGISLLALQVISMIGFALTTNYLILCGLRFIQGAIATGLIVFVRSTINEWSTEDNRGTLNGYISSSDGAGMVLGPVISGWMSLYFALNVPFYFVALCTGFALFALIRIKGNHFEQRSEAIVVKDKSRKININQKLAFYSTVHFLEMSAFAVFLTYFALYATHIMGWSSFSTSAAFTVVGVSTFISAPFVGMISDRLKDRLMICMIGLSLIAVEVILFLAFDQHWIVYLGMLIGGIGGACYLDSFFAHIADTVRQEQRSSFIGNVISFSELGAIVSPIVAGMLVSSFSLYVAFYFNLAILLAAILIQLVMRFRLKNPEYDIELNDRQ</sequence>
<keyword evidence="10" id="KW-1185">Reference proteome</keyword>
<evidence type="ECO:0000313" key="10">
    <source>
        <dbReference type="Proteomes" id="UP000077355"/>
    </source>
</evidence>
<keyword evidence="2" id="KW-0813">Transport</keyword>
<feature type="transmembrane region" description="Helical" evidence="7">
    <location>
        <begin position="12"/>
        <end position="36"/>
    </location>
</feature>
<comment type="caution">
    <text evidence="9">The sequence shown here is derived from an EMBL/GenBank/DDBJ whole genome shotgun (WGS) entry which is preliminary data.</text>
</comment>
<reference evidence="9 10" key="1">
    <citation type="submission" date="2016-03" db="EMBL/GenBank/DDBJ databases">
        <title>Draft genome sequence of Paenibacillus antarcticus CECT 5836.</title>
        <authorList>
            <person name="Shin S.-K."/>
            <person name="Yi H."/>
        </authorList>
    </citation>
    <scope>NUCLEOTIDE SEQUENCE [LARGE SCALE GENOMIC DNA]</scope>
    <source>
        <strain evidence="9 10">CECT 5836</strain>
    </source>
</reference>
<dbReference type="InterPro" id="IPR020846">
    <property type="entry name" value="MFS_dom"/>
</dbReference>
<organism evidence="9 10">
    <name type="scientific">Paenibacillus antarcticus</name>
    <dbReference type="NCBI Taxonomy" id="253703"/>
    <lineage>
        <taxon>Bacteria</taxon>
        <taxon>Bacillati</taxon>
        <taxon>Bacillota</taxon>
        <taxon>Bacilli</taxon>
        <taxon>Bacillales</taxon>
        <taxon>Paenibacillaceae</taxon>
        <taxon>Paenibacillus</taxon>
    </lineage>
</organism>
<evidence type="ECO:0000256" key="2">
    <source>
        <dbReference type="ARBA" id="ARBA00022448"/>
    </source>
</evidence>
<keyword evidence="5 7" id="KW-1133">Transmembrane helix</keyword>
<dbReference type="CDD" id="cd17325">
    <property type="entry name" value="MFS_MdtG_SLC18_like"/>
    <property type="match status" value="1"/>
</dbReference>
<dbReference type="EMBL" id="LVJI01000012">
    <property type="protein sequence ID" value="OAB47033.1"/>
    <property type="molecule type" value="Genomic_DNA"/>
</dbReference>
<keyword evidence="4 7" id="KW-0812">Transmembrane</keyword>
<evidence type="ECO:0000256" key="1">
    <source>
        <dbReference type="ARBA" id="ARBA00004651"/>
    </source>
</evidence>
<name>A0A168PSL9_9BACL</name>
<keyword evidence="6 7" id="KW-0472">Membrane</keyword>
<dbReference type="Pfam" id="PF07690">
    <property type="entry name" value="MFS_1"/>
    <property type="match status" value="2"/>
</dbReference>
<dbReference type="GO" id="GO:0005886">
    <property type="term" value="C:plasma membrane"/>
    <property type="evidence" value="ECO:0007669"/>
    <property type="project" value="UniProtKB-SubCell"/>
</dbReference>
<feature type="transmembrane region" description="Helical" evidence="7">
    <location>
        <begin position="275"/>
        <end position="295"/>
    </location>
</feature>
<feature type="transmembrane region" description="Helical" evidence="7">
    <location>
        <begin position="335"/>
        <end position="357"/>
    </location>
</feature>